<dbReference type="InterPro" id="IPR045428">
    <property type="entry name" value="EACC1"/>
</dbReference>
<sequence length="145" mass="14962">MGAVTPTSDVPDIGPAGSVRLQVAGRGADRELDALAKWLRGNPVFGGGWPVSRLRPQDDPDGTRMGAGDLDTLLVILQSVLGLGQLVVAVEAWREARAVKGRSDLVVTIIYQGEVTVLGDPVASAGPSSPPAAEAAPAEADDDER</sequence>
<dbReference type="EMBL" id="LT607752">
    <property type="protein sequence ID" value="SCG48162.1"/>
    <property type="molecule type" value="Genomic_DNA"/>
</dbReference>
<organism evidence="2 3">
    <name type="scientific">Micromonospora rifamycinica</name>
    <dbReference type="NCBI Taxonomy" id="291594"/>
    <lineage>
        <taxon>Bacteria</taxon>
        <taxon>Bacillati</taxon>
        <taxon>Actinomycetota</taxon>
        <taxon>Actinomycetes</taxon>
        <taxon>Micromonosporales</taxon>
        <taxon>Micromonosporaceae</taxon>
        <taxon>Micromonospora</taxon>
    </lineage>
</organism>
<evidence type="ECO:0000313" key="3">
    <source>
        <dbReference type="Proteomes" id="UP000198226"/>
    </source>
</evidence>
<feature type="region of interest" description="Disordered" evidence="1">
    <location>
        <begin position="120"/>
        <end position="145"/>
    </location>
</feature>
<evidence type="ECO:0000313" key="2">
    <source>
        <dbReference type="EMBL" id="SCG48162.1"/>
    </source>
</evidence>
<dbReference type="AlphaFoldDB" id="A0A109IMS3"/>
<protein>
    <submittedName>
        <fullName evidence="2">Uncharacterized protein</fullName>
    </submittedName>
</protein>
<dbReference type="Proteomes" id="UP000198226">
    <property type="component" value="Chromosome I"/>
</dbReference>
<proteinExistence type="predicted"/>
<reference evidence="3" key="1">
    <citation type="submission" date="2016-06" db="EMBL/GenBank/DDBJ databases">
        <authorList>
            <person name="Varghese N."/>
            <person name="Submissions Spin"/>
        </authorList>
    </citation>
    <scope>NUCLEOTIDE SEQUENCE [LARGE SCALE GENOMIC DNA]</scope>
    <source>
        <strain evidence="3">DSM 44983</strain>
    </source>
</reference>
<feature type="compositionally biased region" description="Low complexity" evidence="1">
    <location>
        <begin position="123"/>
        <end position="138"/>
    </location>
</feature>
<accession>A0A109IMS3</accession>
<evidence type="ECO:0000256" key="1">
    <source>
        <dbReference type="SAM" id="MobiDB-lite"/>
    </source>
</evidence>
<dbReference type="RefSeq" id="WP_067304265.1">
    <property type="nucleotide sequence ID" value="NZ_LRMV01000022.1"/>
</dbReference>
<dbReference type="Pfam" id="PF19953">
    <property type="entry name" value="EACC1"/>
    <property type="match status" value="1"/>
</dbReference>
<keyword evidence="3" id="KW-1185">Reference proteome</keyword>
<gene>
    <name evidence="2" type="ORF">GA0070623_1548</name>
</gene>
<name>A0A109IMS3_9ACTN</name>